<accession>A0ACC2PHC2</accession>
<organism evidence="1 2">
    <name type="scientific">Eretmocerus hayati</name>
    <dbReference type="NCBI Taxonomy" id="131215"/>
    <lineage>
        <taxon>Eukaryota</taxon>
        <taxon>Metazoa</taxon>
        <taxon>Ecdysozoa</taxon>
        <taxon>Arthropoda</taxon>
        <taxon>Hexapoda</taxon>
        <taxon>Insecta</taxon>
        <taxon>Pterygota</taxon>
        <taxon>Neoptera</taxon>
        <taxon>Endopterygota</taxon>
        <taxon>Hymenoptera</taxon>
        <taxon>Apocrita</taxon>
        <taxon>Proctotrupomorpha</taxon>
        <taxon>Chalcidoidea</taxon>
        <taxon>Aphelinidae</taxon>
        <taxon>Aphelininae</taxon>
        <taxon>Eretmocerus</taxon>
    </lineage>
</organism>
<sequence length="134" mass="14241">MSCSVKVQPTTGATKNPTSWSSQRTTSRLALESHQESCLTNNTLAPAGISGNVNVSSNKIQPQQQQQSPPPRVPRSGCSASSTTTATSANAAAAARKAEDTLKLLRYIDDNLIGRNGTFLGPFGRRKGEFSVNY</sequence>
<name>A0ACC2PHC2_9HYME</name>
<evidence type="ECO:0000313" key="2">
    <source>
        <dbReference type="Proteomes" id="UP001239111"/>
    </source>
</evidence>
<keyword evidence="2" id="KW-1185">Reference proteome</keyword>
<protein>
    <submittedName>
        <fullName evidence="1">Uncharacterized protein</fullName>
    </submittedName>
</protein>
<dbReference type="EMBL" id="CM056741">
    <property type="protein sequence ID" value="KAJ8682426.1"/>
    <property type="molecule type" value="Genomic_DNA"/>
</dbReference>
<evidence type="ECO:0000313" key="1">
    <source>
        <dbReference type="EMBL" id="KAJ8682426.1"/>
    </source>
</evidence>
<proteinExistence type="predicted"/>
<gene>
    <name evidence="1" type="ORF">QAD02_018218</name>
</gene>
<reference evidence="1" key="1">
    <citation type="submission" date="2023-04" db="EMBL/GenBank/DDBJ databases">
        <title>A chromosome-level genome assembly of the parasitoid wasp Eretmocerus hayati.</title>
        <authorList>
            <person name="Zhong Y."/>
            <person name="Liu S."/>
            <person name="Liu Y."/>
        </authorList>
    </citation>
    <scope>NUCLEOTIDE SEQUENCE</scope>
    <source>
        <strain evidence="1">ZJU_SS_LIU_2023</strain>
    </source>
</reference>
<comment type="caution">
    <text evidence="1">The sequence shown here is derived from an EMBL/GenBank/DDBJ whole genome shotgun (WGS) entry which is preliminary data.</text>
</comment>
<dbReference type="Proteomes" id="UP001239111">
    <property type="component" value="Chromosome 1"/>
</dbReference>